<proteinExistence type="inferred from homology"/>
<organism evidence="10 11">
    <name type="scientific">Methanothermus fervidus (strain ATCC 43054 / DSM 2088 / JCM 10308 / V24 S)</name>
    <dbReference type="NCBI Taxonomy" id="523846"/>
    <lineage>
        <taxon>Archaea</taxon>
        <taxon>Methanobacteriati</taxon>
        <taxon>Methanobacteriota</taxon>
        <taxon>Methanomada group</taxon>
        <taxon>Methanobacteria</taxon>
        <taxon>Methanobacteriales</taxon>
        <taxon>Methanothermaceae</taxon>
        <taxon>Methanothermus</taxon>
    </lineage>
</organism>
<evidence type="ECO:0000256" key="4">
    <source>
        <dbReference type="ARBA" id="ARBA00022475"/>
    </source>
</evidence>
<reference evidence="10 11" key="1">
    <citation type="journal article" date="2010" name="Stand. Genomic Sci.">
        <title>Complete genome sequence of Methanothermus fervidus type strain (V24S).</title>
        <authorList>
            <person name="Anderson I."/>
            <person name="Djao O.D."/>
            <person name="Misra M."/>
            <person name="Chertkov O."/>
            <person name="Nolan M."/>
            <person name="Lucas S."/>
            <person name="Lapidus A."/>
            <person name="Del Rio T.G."/>
            <person name="Tice H."/>
            <person name="Cheng J.F."/>
            <person name="Tapia R."/>
            <person name="Han C."/>
            <person name="Goodwin L."/>
            <person name="Pitluck S."/>
            <person name="Liolios K."/>
            <person name="Ivanova N."/>
            <person name="Mavromatis K."/>
            <person name="Mikhailova N."/>
            <person name="Pati A."/>
            <person name="Brambilla E."/>
            <person name="Chen A."/>
            <person name="Palaniappan K."/>
            <person name="Land M."/>
            <person name="Hauser L."/>
            <person name="Chang Y.J."/>
            <person name="Jeffries C.D."/>
            <person name="Sikorski J."/>
            <person name="Spring S."/>
            <person name="Rohde M."/>
            <person name="Eichinger K."/>
            <person name="Huber H."/>
            <person name="Wirth R."/>
            <person name="Goker M."/>
            <person name="Detter J.C."/>
            <person name="Woyke T."/>
            <person name="Bristow J."/>
            <person name="Eisen J.A."/>
            <person name="Markowitz V."/>
            <person name="Hugenholtz P."/>
            <person name="Klenk H.P."/>
            <person name="Kyrpides N.C."/>
        </authorList>
    </citation>
    <scope>NUCLEOTIDE SEQUENCE [LARGE SCALE GENOMIC DNA]</scope>
    <source>
        <strain evidence="11">ATCC 43054 / DSM 2088 / JCM 10308 / V24 S</strain>
    </source>
</reference>
<keyword evidence="3" id="KW-0813">Transport</keyword>
<evidence type="ECO:0000313" key="11">
    <source>
        <dbReference type="Proteomes" id="UP000002315"/>
    </source>
</evidence>
<dbReference type="HOGENOM" id="CLU_039483_0_0_2"/>
<name>E3GW28_METFV</name>
<keyword evidence="5 8" id="KW-0812">Transmembrane</keyword>
<evidence type="ECO:0000256" key="8">
    <source>
        <dbReference type="SAM" id="Phobius"/>
    </source>
</evidence>
<dbReference type="PANTHER" id="PTHR30294">
    <property type="entry name" value="MEMBRANE COMPONENT OF ABC TRANSPORTER YHHJ-RELATED"/>
    <property type="match status" value="1"/>
</dbReference>
<dbReference type="Gene3D" id="3.40.1710.10">
    <property type="entry name" value="abc type-2 transporter like domain"/>
    <property type="match status" value="1"/>
</dbReference>
<comment type="similarity">
    <text evidence="2">Belongs to the ABC-2 integral membrane protein family.</text>
</comment>
<comment type="subcellular location">
    <subcellularLocation>
        <location evidence="1">Cell membrane</location>
        <topology evidence="1">Multi-pass membrane protein</topology>
    </subcellularLocation>
</comment>
<keyword evidence="7 8" id="KW-0472">Membrane</keyword>
<dbReference type="Pfam" id="PF12698">
    <property type="entry name" value="ABC2_membrane_3"/>
    <property type="match status" value="1"/>
</dbReference>
<feature type="transmembrane region" description="Helical" evidence="8">
    <location>
        <begin position="302"/>
        <end position="320"/>
    </location>
</feature>
<accession>E3GW28</accession>
<feature type="transmembrane region" description="Helical" evidence="8">
    <location>
        <begin position="268"/>
        <end position="290"/>
    </location>
</feature>
<dbReference type="InterPro" id="IPR047817">
    <property type="entry name" value="ABC2_TM_bact-type"/>
</dbReference>
<dbReference type="InterPro" id="IPR000412">
    <property type="entry name" value="ABC_2_transport"/>
</dbReference>
<feature type="transmembrane region" description="Helical" evidence="8">
    <location>
        <begin position="27"/>
        <end position="45"/>
    </location>
</feature>
<feature type="transmembrane region" description="Helical" evidence="8">
    <location>
        <begin position="189"/>
        <end position="212"/>
    </location>
</feature>
<dbReference type="InterPro" id="IPR013525">
    <property type="entry name" value="ABC2_TM"/>
</dbReference>
<evidence type="ECO:0000256" key="5">
    <source>
        <dbReference type="ARBA" id="ARBA00022692"/>
    </source>
</evidence>
<feature type="transmembrane region" description="Helical" evidence="8">
    <location>
        <begin position="242"/>
        <end position="262"/>
    </location>
</feature>
<dbReference type="OrthoDB" id="147058at2157"/>
<dbReference type="InterPro" id="IPR051449">
    <property type="entry name" value="ABC-2_transporter_component"/>
</dbReference>
<dbReference type="AlphaFoldDB" id="E3GW28"/>
<dbReference type="PRINTS" id="PR00164">
    <property type="entry name" value="ABC2TRNSPORT"/>
</dbReference>
<sequence length="382" mass="42877">MEIEIKKLYWMIKKDALTLWRHKPRLISMYLFPILMIVLFGYGMGGELKHIPTVIVTESHGHLTDNTISAIKKIDIYDVKDVTSDVNKAKNMVKNGKVKAAIILPKNYENYNENRTVTVYVDSSDQIASESIIQATKAIFTKIQTESMIKEMKNIQLVMHGVQPTGFNLLGMINVDIKKAYGDIRYIDFLTPGILAMTVMMACMFAMGATIAGERERGELPRLFMTPTNVSTVLIGKILSRLTLETGRALVLLFCAIILFSVSVKGNILLVILLLVLTALCFIGLGIMISGRVETQEDYSQIVMPIAMPMMFISGVFYPIETMPWIFQKIAYLLPLTYANLAIRSVMLKGASLGTIWPYIAVLIGYTLLFFVLGVKGFRRDM</sequence>
<dbReference type="KEGG" id="mfv:Mfer_0997"/>
<dbReference type="Proteomes" id="UP000002315">
    <property type="component" value="Chromosome"/>
</dbReference>
<evidence type="ECO:0000313" key="10">
    <source>
        <dbReference type="EMBL" id="ADP77793.1"/>
    </source>
</evidence>
<feature type="transmembrane region" description="Helical" evidence="8">
    <location>
        <begin position="356"/>
        <end position="375"/>
    </location>
</feature>
<keyword evidence="11" id="KW-1185">Reference proteome</keyword>
<dbReference type="EMBL" id="CP002278">
    <property type="protein sequence ID" value="ADP77793.1"/>
    <property type="molecule type" value="Genomic_DNA"/>
</dbReference>
<dbReference type="GO" id="GO:0140359">
    <property type="term" value="F:ABC-type transporter activity"/>
    <property type="evidence" value="ECO:0007669"/>
    <property type="project" value="InterPro"/>
</dbReference>
<dbReference type="STRING" id="523846.Mfer_0997"/>
<evidence type="ECO:0000256" key="2">
    <source>
        <dbReference type="ARBA" id="ARBA00007783"/>
    </source>
</evidence>
<evidence type="ECO:0000256" key="7">
    <source>
        <dbReference type="ARBA" id="ARBA00023136"/>
    </source>
</evidence>
<evidence type="ECO:0000256" key="1">
    <source>
        <dbReference type="ARBA" id="ARBA00004651"/>
    </source>
</evidence>
<dbReference type="PROSITE" id="PS51012">
    <property type="entry name" value="ABC_TM2"/>
    <property type="match status" value="1"/>
</dbReference>
<evidence type="ECO:0000256" key="6">
    <source>
        <dbReference type="ARBA" id="ARBA00022989"/>
    </source>
</evidence>
<feature type="domain" description="ABC transmembrane type-2" evidence="9">
    <location>
        <begin position="155"/>
        <end position="381"/>
    </location>
</feature>
<dbReference type="PANTHER" id="PTHR30294:SF29">
    <property type="entry name" value="MULTIDRUG ABC TRANSPORTER PERMEASE YBHS-RELATED"/>
    <property type="match status" value="1"/>
</dbReference>
<evidence type="ECO:0000256" key="3">
    <source>
        <dbReference type="ARBA" id="ARBA00022448"/>
    </source>
</evidence>
<evidence type="ECO:0000259" key="9">
    <source>
        <dbReference type="PROSITE" id="PS51012"/>
    </source>
</evidence>
<gene>
    <name evidence="10" type="ordered locus">Mfer_0997</name>
</gene>
<protein>
    <submittedName>
        <fullName evidence="10">ABC-2 type transporter</fullName>
    </submittedName>
</protein>
<keyword evidence="6 8" id="KW-1133">Transmembrane helix</keyword>
<dbReference type="GO" id="GO:0043190">
    <property type="term" value="C:ATP-binding cassette (ABC) transporter complex"/>
    <property type="evidence" value="ECO:0007669"/>
    <property type="project" value="InterPro"/>
</dbReference>
<keyword evidence="4" id="KW-1003">Cell membrane</keyword>